<gene>
    <name evidence="4" type="ORF">FCI23_18760</name>
</gene>
<dbReference type="Pfam" id="PF20013">
    <property type="entry name" value="GAP1-N2"/>
    <property type="match status" value="1"/>
</dbReference>
<feature type="compositionally biased region" description="Basic and acidic residues" evidence="1">
    <location>
        <begin position="615"/>
        <end position="624"/>
    </location>
</feature>
<feature type="region of interest" description="Disordered" evidence="1">
    <location>
        <begin position="1"/>
        <end position="21"/>
    </location>
</feature>
<name>A0A4U0SPW3_9ACTN</name>
<comment type="caution">
    <text evidence="4">The sequence shown here is derived from an EMBL/GenBank/DDBJ whole genome shotgun (WGS) entry which is preliminary data.</text>
</comment>
<dbReference type="Proteomes" id="UP000305778">
    <property type="component" value="Unassembled WGS sequence"/>
</dbReference>
<dbReference type="OrthoDB" id="167038at2"/>
<feature type="domain" description="GTPase-associated protein 1 middle" evidence="3">
    <location>
        <begin position="160"/>
        <end position="245"/>
    </location>
</feature>
<proteinExistence type="predicted"/>
<accession>A0A4U0SPW3</accession>
<dbReference type="Pfam" id="PF20014">
    <property type="entry name" value="GAP1-M"/>
    <property type="match status" value="1"/>
</dbReference>
<feature type="compositionally biased region" description="Pro residues" evidence="1">
    <location>
        <begin position="598"/>
        <end position="608"/>
    </location>
</feature>
<feature type="compositionally biased region" description="Basic residues" evidence="1">
    <location>
        <begin position="625"/>
        <end position="634"/>
    </location>
</feature>
<dbReference type="InterPro" id="IPR045401">
    <property type="entry name" value="GAP1-M"/>
</dbReference>
<dbReference type="AlphaFoldDB" id="A0A4U0SPW3"/>
<dbReference type="EMBL" id="SUMC01000016">
    <property type="protein sequence ID" value="TKA10241.1"/>
    <property type="molecule type" value="Genomic_DNA"/>
</dbReference>
<dbReference type="InterPro" id="IPR045402">
    <property type="entry name" value="GAP1-N2"/>
</dbReference>
<evidence type="ECO:0000259" key="3">
    <source>
        <dbReference type="Pfam" id="PF20014"/>
    </source>
</evidence>
<evidence type="ECO:0000256" key="1">
    <source>
        <dbReference type="SAM" id="MobiDB-lite"/>
    </source>
</evidence>
<keyword evidence="5" id="KW-1185">Reference proteome</keyword>
<organism evidence="4 5">
    <name type="scientific">Actinacidiphila oryziradicis</name>
    <dbReference type="NCBI Taxonomy" id="2571141"/>
    <lineage>
        <taxon>Bacteria</taxon>
        <taxon>Bacillati</taxon>
        <taxon>Actinomycetota</taxon>
        <taxon>Actinomycetes</taxon>
        <taxon>Kitasatosporales</taxon>
        <taxon>Streptomycetaceae</taxon>
        <taxon>Actinacidiphila</taxon>
    </lineage>
</organism>
<reference evidence="4 5" key="1">
    <citation type="submission" date="2019-04" db="EMBL/GenBank/DDBJ databases">
        <title>Streptomyces oryziradicis sp. nov., a novel actinomycete isolated from rhizosphere soil of rice (Oryza sativa L.).</title>
        <authorList>
            <person name="Li C."/>
        </authorList>
    </citation>
    <scope>NUCLEOTIDE SEQUENCE [LARGE SCALE GENOMIC DNA]</scope>
    <source>
        <strain evidence="4 5">NEAU-C40</strain>
    </source>
</reference>
<feature type="domain" description="GTPase-associated protein 1 N-terminal" evidence="2">
    <location>
        <begin position="1"/>
        <end position="135"/>
    </location>
</feature>
<sequence>MAGQAHYTSAPPRPEGGQGGFQFTAVSAGARDALTALRPMLVYVPPPGAPSRPGPADLAAFPVSFGYDLVEGAGVLALCRYVGQDYTGRYGNYFGQAVLASPEELVGVRPVELWGAPLWASAPVLDGRELPEVGELRTNSAVSPDRVRGLFRKTDAAGVQLLRYLLEAVLEALDGGPGVFLVAAETETVVDWLAAVSFALPAPLAAKLTFTTYTDRPRDARQHIVGTVPEAWERGAAGRGPAFLLDRLAQEGGSERRDRVSRAPRVLARAWAEDDLDLFDTLADIWDSVPAAGAAKPGGAQPWPQPTRGRFAGSAGAPVGWDDGGPGCPASPDGGVVRLRAACALVALARGGLSHEPLGPAERRALETLLDRFAGRGELLPESVHQGLSEGPPGVDSALAARLMAVSADYRDTARALIVGDLEAGELPGGPPDPALSPLAQFVNGAVALRGTGIAPAKVRDAAANWLLKRPAPLGDVLARLLPDGARPSPVGLTEPFRKAVLSGLLGALESSATLRRATLDTHTCELLVRFPPDPLGVPEGADPWSEAPRTAARVLNFGTGDDRVRRREAGLRLLRLYQRGLLTDVEAYDAVRDMVMPGPPPAPPPAPAGASAEEPEHRGERGGFWRRGRPGAE</sequence>
<dbReference type="RefSeq" id="WP_136725057.1">
    <property type="nucleotide sequence ID" value="NZ_SUMC01000016.1"/>
</dbReference>
<evidence type="ECO:0000313" key="4">
    <source>
        <dbReference type="EMBL" id="TKA10241.1"/>
    </source>
</evidence>
<evidence type="ECO:0000313" key="5">
    <source>
        <dbReference type="Proteomes" id="UP000305778"/>
    </source>
</evidence>
<feature type="region of interest" description="Disordered" evidence="1">
    <location>
        <begin position="595"/>
        <end position="634"/>
    </location>
</feature>
<evidence type="ECO:0000259" key="2">
    <source>
        <dbReference type="Pfam" id="PF20013"/>
    </source>
</evidence>
<protein>
    <submittedName>
        <fullName evidence="4">Uncharacterized protein</fullName>
    </submittedName>
</protein>